<dbReference type="InterPro" id="IPR026961">
    <property type="entry name" value="PGG_dom"/>
</dbReference>
<evidence type="ECO:0000313" key="11">
    <source>
        <dbReference type="Proteomes" id="UP000325577"/>
    </source>
</evidence>
<evidence type="ECO:0000256" key="8">
    <source>
        <dbReference type="SAM" id="Phobius"/>
    </source>
</evidence>
<gene>
    <name evidence="10" type="ORF">F0562_000430</name>
</gene>
<organism evidence="10 11">
    <name type="scientific">Nyssa sinensis</name>
    <dbReference type="NCBI Taxonomy" id="561372"/>
    <lineage>
        <taxon>Eukaryota</taxon>
        <taxon>Viridiplantae</taxon>
        <taxon>Streptophyta</taxon>
        <taxon>Embryophyta</taxon>
        <taxon>Tracheophyta</taxon>
        <taxon>Spermatophyta</taxon>
        <taxon>Magnoliopsida</taxon>
        <taxon>eudicotyledons</taxon>
        <taxon>Gunneridae</taxon>
        <taxon>Pentapetalae</taxon>
        <taxon>asterids</taxon>
        <taxon>Cornales</taxon>
        <taxon>Nyssaceae</taxon>
        <taxon>Nyssa</taxon>
    </lineage>
</organism>
<evidence type="ECO:0000313" key="10">
    <source>
        <dbReference type="EMBL" id="KAA8548746.1"/>
    </source>
</evidence>
<keyword evidence="11" id="KW-1185">Reference proteome</keyword>
<dbReference type="InterPro" id="IPR002110">
    <property type="entry name" value="Ankyrin_rpt"/>
</dbReference>
<keyword evidence="5 7" id="KW-0040">ANK repeat</keyword>
<dbReference type="InterPro" id="IPR036770">
    <property type="entry name" value="Ankyrin_rpt-contain_sf"/>
</dbReference>
<proteinExistence type="predicted"/>
<dbReference type="PANTHER" id="PTHR24186">
    <property type="entry name" value="PROTEIN PHOSPHATASE 1 REGULATORY SUBUNIT"/>
    <property type="match status" value="1"/>
</dbReference>
<comment type="subcellular location">
    <subcellularLocation>
        <location evidence="1">Membrane</location>
        <topology evidence="1">Multi-pass membrane protein</topology>
    </subcellularLocation>
</comment>
<dbReference type="Pfam" id="PF13962">
    <property type="entry name" value="PGG"/>
    <property type="match status" value="1"/>
</dbReference>
<dbReference type="OrthoDB" id="1847170at2759"/>
<evidence type="ECO:0000256" key="5">
    <source>
        <dbReference type="ARBA" id="ARBA00023043"/>
    </source>
</evidence>
<dbReference type="PANTHER" id="PTHR24186:SF50">
    <property type="entry name" value="ANKYRIN REPEAT-CONTAINING PROTEIN ITN1-LIKE ISOFORM X1"/>
    <property type="match status" value="1"/>
</dbReference>
<dbReference type="Pfam" id="PF00023">
    <property type="entry name" value="Ank"/>
    <property type="match status" value="1"/>
</dbReference>
<keyword evidence="2 8" id="KW-0812">Transmembrane</keyword>
<evidence type="ECO:0000256" key="6">
    <source>
        <dbReference type="ARBA" id="ARBA00023136"/>
    </source>
</evidence>
<feature type="transmembrane region" description="Helical" evidence="8">
    <location>
        <begin position="426"/>
        <end position="447"/>
    </location>
</feature>
<dbReference type="SUPFAM" id="SSF48403">
    <property type="entry name" value="Ankyrin repeat"/>
    <property type="match status" value="1"/>
</dbReference>
<feature type="domain" description="PGG" evidence="9">
    <location>
        <begin position="417"/>
        <end position="530"/>
    </location>
</feature>
<dbReference type="PROSITE" id="PS50297">
    <property type="entry name" value="ANK_REP_REGION"/>
    <property type="match status" value="1"/>
</dbReference>
<dbReference type="Proteomes" id="UP000325577">
    <property type="component" value="Linkage Group LG0"/>
</dbReference>
<name>A0A5J5C1H9_9ASTE</name>
<feature type="repeat" description="ANK" evidence="7">
    <location>
        <begin position="66"/>
        <end position="98"/>
    </location>
</feature>
<evidence type="ECO:0000256" key="2">
    <source>
        <dbReference type="ARBA" id="ARBA00022692"/>
    </source>
</evidence>
<evidence type="ECO:0000256" key="4">
    <source>
        <dbReference type="ARBA" id="ARBA00022989"/>
    </source>
</evidence>
<keyword evidence="6 8" id="KW-0472">Membrane</keyword>
<keyword evidence="4 8" id="KW-1133">Transmembrane helix</keyword>
<accession>A0A5J5C1H9</accession>
<dbReference type="Gene3D" id="1.25.40.20">
    <property type="entry name" value="Ankyrin repeat-containing domain"/>
    <property type="match status" value="1"/>
</dbReference>
<evidence type="ECO:0000256" key="1">
    <source>
        <dbReference type="ARBA" id="ARBA00004141"/>
    </source>
</evidence>
<feature type="transmembrane region" description="Helical" evidence="8">
    <location>
        <begin position="504"/>
        <end position="524"/>
    </location>
</feature>
<dbReference type="SMART" id="SM00248">
    <property type="entry name" value="ANK"/>
    <property type="match status" value="9"/>
</dbReference>
<evidence type="ECO:0000259" key="9">
    <source>
        <dbReference type="Pfam" id="PF13962"/>
    </source>
</evidence>
<dbReference type="AlphaFoldDB" id="A0A5J5C1H9"/>
<dbReference type="Pfam" id="PF12796">
    <property type="entry name" value="Ank_2"/>
    <property type="match status" value="2"/>
</dbReference>
<dbReference type="EMBL" id="CM018031">
    <property type="protein sequence ID" value="KAA8548746.1"/>
    <property type="molecule type" value="Genomic_DNA"/>
</dbReference>
<dbReference type="PROSITE" id="PS50088">
    <property type="entry name" value="ANK_REPEAT"/>
    <property type="match status" value="1"/>
</dbReference>
<protein>
    <recommendedName>
        <fullName evidence="9">PGG domain-containing protein</fullName>
    </recommendedName>
</protein>
<evidence type="ECO:0000256" key="3">
    <source>
        <dbReference type="ARBA" id="ARBA00022737"/>
    </source>
</evidence>
<feature type="transmembrane region" description="Helical" evidence="8">
    <location>
        <begin position="467"/>
        <end position="492"/>
    </location>
</feature>
<feature type="transmembrane region" description="Helical" evidence="8">
    <location>
        <begin position="530"/>
        <end position="555"/>
    </location>
</feature>
<sequence>MDHVLYNGAKDGNFDILNNQKDQLHVQVTPNHNTVLHVAAQFRNDSSFVHDILGMQPSLLCRVNSRGETALHIAARQGHQKVVKALIEYADQAPVQDVERGDIEVNKHTLIRMTNEDGDMALHEAVRHNHHEVVEVLTMEDLHFTHSNNNAEETPLYLAAERNYCRVVEQILTCSSPGYTGPDGRTALHAAVIRRCQECSENLYDKKPAQIKEADINAWTPFHYAARFDLHSFVTYILEKDTHVAYLVADKDDKKTALHISTSFGSLNVMKKILEQCPDSWEMVDGRGQNILHTAVGSKEEEIIQFISEQPWFISLVNQKDADGNTPLHIYASSSDFKLPSCMKRHEVDINAFNKEKMTPLDVAIYNNISGTNESYPDEQLESVGATPGWRNIISRRKNEIMRITTASGEKSEVESDVRKTADTHLIVAALIATVTFAAGFTVPGGYDGNEGDKTLEGTPILLRKAAFKTFVISDNVAMICSTCAIFLHFIASAYANKVRVLNHIAYASFLILISMGATVIAFITGLYTVLIPSMGLAAISCIIGCLSFPLYFFLLRNLYVSYMRGRTHEKKVRVSFLFVAADHV</sequence>
<reference evidence="10 11" key="1">
    <citation type="submission" date="2019-09" db="EMBL/GenBank/DDBJ databases">
        <title>A chromosome-level genome assembly of the Chinese tupelo Nyssa sinensis.</title>
        <authorList>
            <person name="Yang X."/>
            <person name="Kang M."/>
            <person name="Yang Y."/>
            <person name="Xiong H."/>
            <person name="Wang M."/>
            <person name="Zhang Z."/>
            <person name="Wang Z."/>
            <person name="Wu H."/>
            <person name="Ma T."/>
            <person name="Liu J."/>
            <person name="Xi Z."/>
        </authorList>
    </citation>
    <scope>NUCLEOTIDE SEQUENCE [LARGE SCALE GENOMIC DNA]</scope>
    <source>
        <strain evidence="10">J267</strain>
        <tissue evidence="10">Leaf</tissue>
    </source>
</reference>
<dbReference type="GO" id="GO:0005886">
    <property type="term" value="C:plasma membrane"/>
    <property type="evidence" value="ECO:0007669"/>
    <property type="project" value="TreeGrafter"/>
</dbReference>
<keyword evidence="3" id="KW-0677">Repeat</keyword>
<evidence type="ECO:0000256" key="7">
    <source>
        <dbReference type="PROSITE-ProRule" id="PRU00023"/>
    </source>
</evidence>